<keyword evidence="5 8" id="KW-1133">Transmembrane helix</keyword>
<dbReference type="GO" id="GO:0005886">
    <property type="term" value="C:plasma membrane"/>
    <property type="evidence" value="ECO:0007669"/>
    <property type="project" value="TreeGrafter"/>
</dbReference>
<comment type="caution">
    <text evidence="10">The sequence shown here is derived from an EMBL/GenBank/DDBJ whole genome shotgun (WGS) entry which is preliminary data.</text>
</comment>
<dbReference type="AlphaFoldDB" id="A0A832M573"/>
<dbReference type="Gene3D" id="3.10.20.310">
    <property type="entry name" value="membrane protein fhac"/>
    <property type="match status" value="1"/>
</dbReference>
<feature type="transmembrane region" description="Helical" evidence="8">
    <location>
        <begin position="31"/>
        <end position="55"/>
    </location>
</feature>
<keyword evidence="7" id="KW-0131">Cell cycle</keyword>
<keyword evidence="3" id="KW-0132">Cell division</keyword>
<evidence type="ECO:0000256" key="6">
    <source>
        <dbReference type="ARBA" id="ARBA00023136"/>
    </source>
</evidence>
<protein>
    <submittedName>
        <fullName evidence="10">FtsQ-type POTRA domain-containing protein</fullName>
    </submittedName>
</protein>
<evidence type="ECO:0000256" key="7">
    <source>
        <dbReference type="ARBA" id="ARBA00023306"/>
    </source>
</evidence>
<evidence type="ECO:0000256" key="8">
    <source>
        <dbReference type="SAM" id="Phobius"/>
    </source>
</evidence>
<name>A0A832M573_9CYAN</name>
<evidence type="ECO:0000256" key="3">
    <source>
        <dbReference type="ARBA" id="ARBA00022618"/>
    </source>
</evidence>
<organism evidence="10">
    <name type="scientific">Oscillatoriales cyanobacterium SpSt-402</name>
    <dbReference type="NCBI Taxonomy" id="2282168"/>
    <lineage>
        <taxon>Bacteria</taxon>
        <taxon>Bacillati</taxon>
        <taxon>Cyanobacteriota</taxon>
        <taxon>Cyanophyceae</taxon>
        <taxon>Oscillatoriophycideae</taxon>
        <taxon>Oscillatoriales</taxon>
    </lineage>
</organism>
<evidence type="ECO:0000256" key="2">
    <source>
        <dbReference type="ARBA" id="ARBA00022475"/>
    </source>
</evidence>
<dbReference type="PANTHER" id="PTHR37820:SF1">
    <property type="entry name" value="CELL DIVISION PROTEIN FTSQ"/>
    <property type="match status" value="1"/>
</dbReference>
<dbReference type="InterPro" id="IPR034746">
    <property type="entry name" value="POTRA"/>
</dbReference>
<evidence type="ECO:0000313" key="10">
    <source>
        <dbReference type="EMBL" id="HGW95128.1"/>
    </source>
</evidence>
<evidence type="ECO:0000259" key="9">
    <source>
        <dbReference type="PROSITE" id="PS51779"/>
    </source>
</evidence>
<gene>
    <name evidence="10" type="ORF">ENR47_12740</name>
</gene>
<feature type="domain" description="POTRA" evidence="9">
    <location>
        <begin position="57"/>
        <end position="126"/>
    </location>
</feature>
<sequence>MTGNISPISQADLAQRRQRLRRQRRVRFFQAVWRLLAVGGLAGGLIWVTTLPVWLIREPGQIQVEGNRFLPDQTIRSLVPIAYPQSLLRLEPQAIAQQLKAKAPVSEVIVNRKLFPPGLTIRIQERLPVALTLLTPADAQLLNQRPLKERSRAARIGLLDENGVSIPYESYALLEPSVKLPNLRVIGNQEHYRPYWTKLYRETSRSPIKITEIDFQNPANLVLKTELGVVHLGGYSSRFPEQVKTLDRMRKLPNQINLNQIAYIDLRNPVSPVVQINGSKEVTKANIP</sequence>
<proteinExistence type="predicted"/>
<evidence type="ECO:0000256" key="5">
    <source>
        <dbReference type="ARBA" id="ARBA00022989"/>
    </source>
</evidence>
<evidence type="ECO:0000256" key="4">
    <source>
        <dbReference type="ARBA" id="ARBA00022692"/>
    </source>
</evidence>
<evidence type="ECO:0000256" key="1">
    <source>
        <dbReference type="ARBA" id="ARBA00004370"/>
    </source>
</evidence>
<reference evidence="10" key="1">
    <citation type="journal article" date="2020" name="mSystems">
        <title>Genome- and Community-Level Interaction Insights into Carbon Utilization and Element Cycling Functions of Hydrothermarchaeota in Hydrothermal Sediment.</title>
        <authorList>
            <person name="Zhou Z."/>
            <person name="Liu Y."/>
            <person name="Xu W."/>
            <person name="Pan J."/>
            <person name="Luo Z.H."/>
            <person name="Li M."/>
        </authorList>
    </citation>
    <scope>NUCLEOTIDE SEQUENCE [LARGE SCALE GENOMIC DNA]</scope>
    <source>
        <strain evidence="10">SpSt-402</strain>
    </source>
</reference>
<dbReference type="Pfam" id="PF08478">
    <property type="entry name" value="POTRA_1"/>
    <property type="match status" value="1"/>
</dbReference>
<dbReference type="PANTHER" id="PTHR37820">
    <property type="entry name" value="CELL DIVISION PROTEIN DIVIB"/>
    <property type="match status" value="1"/>
</dbReference>
<accession>A0A832M573</accession>
<dbReference type="InterPro" id="IPR013685">
    <property type="entry name" value="POTRA_FtsQ_type"/>
</dbReference>
<keyword evidence="2" id="KW-1003">Cell membrane</keyword>
<dbReference type="EMBL" id="DSRD01000793">
    <property type="protein sequence ID" value="HGW95128.1"/>
    <property type="molecule type" value="Genomic_DNA"/>
</dbReference>
<dbReference type="InterPro" id="IPR050487">
    <property type="entry name" value="FtsQ_DivIB"/>
</dbReference>
<keyword evidence="4 8" id="KW-0812">Transmembrane</keyword>
<dbReference type="PROSITE" id="PS51779">
    <property type="entry name" value="POTRA"/>
    <property type="match status" value="1"/>
</dbReference>
<keyword evidence="6 8" id="KW-0472">Membrane</keyword>
<dbReference type="GO" id="GO:0051301">
    <property type="term" value="P:cell division"/>
    <property type="evidence" value="ECO:0007669"/>
    <property type="project" value="UniProtKB-KW"/>
</dbReference>
<comment type="subcellular location">
    <subcellularLocation>
        <location evidence="1">Membrane</location>
    </subcellularLocation>
</comment>